<accession>A0AAX2RF84</accession>
<name>A0AAX2RF84_BURCE</name>
<dbReference type="Gene3D" id="3.30.450.20">
    <property type="entry name" value="PAS domain"/>
    <property type="match status" value="1"/>
</dbReference>
<evidence type="ECO:0000313" key="6">
    <source>
        <dbReference type="Proteomes" id="UP000298234"/>
    </source>
</evidence>
<dbReference type="EMBL" id="SNSQ01000069">
    <property type="protein sequence ID" value="TEU35152.1"/>
    <property type="molecule type" value="Genomic_DNA"/>
</dbReference>
<evidence type="ECO:0000313" key="5">
    <source>
        <dbReference type="EMBL" id="TEU35152.1"/>
    </source>
</evidence>
<dbReference type="Gene3D" id="3.30.565.10">
    <property type="entry name" value="Histidine kinase-like ATPase, C-terminal domain"/>
    <property type="match status" value="1"/>
</dbReference>
<dbReference type="Pfam" id="PF07730">
    <property type="entry name" value="HisKA_3"/>
    <property type="match status" value="1"/>
</dbReference>
<gene>
    <name evidence="5" type="ORF">E3D37_38010</name>
</gene>
<dbReference type="GO" id="GO:0046983">
    <property type="term" value="F:protein dimerization activity"/>
    <property type="evidence" value="ECO:0007669"/>
    <property type="project" value="InterPro"/>
</dbReference>
<dbReference type="RefSeq" id="WP_119337549.1">
    <property type="nucleotide sequence ID" value="NZ_CP095496.1"/>
</dbReference>
<keyword evidence="3" id="KW-0902">Two-component regulatory system</keyword>
<proteinExistence type="predicted"/>
<feature type="domain" description="Signal transduction histidine kinase subgroup 3 dimerisation and phosphoacceptor" evidence="4">
    <location>
        <begin position="214"/>
        <end position="282"/>
    </location>
</feature>
<dbReference type="InterPro" id="IPR036890">
    <property type="entry name" value="HATPase_C_sf"/>
</dbReference>
<evidence type="ECO:0000259" key="4">
    <source>
        <dbReference type="Pfam" id="PF07730"/>
    </source>
</evidence>
<keyword evidence="2 5" id="KW-0418">Kinase</keyword>
<dbReference type="AlphaFoldDB" id="A0AAX2RF84"/>
<keyword evidence="1" id="KW-0808">Transferase</keyword>
<evidence type="ECO:0000256" key="3">
    <source>
        <dbReference type="ARBA" id="ARBA00023012"/>
    </source>
</evidence>
<dbReference type="GO" id="GO:0016020">
    <property type="term" value="C:membrane"/>
    <property type="evidence" value="ECO:0007669"/>
    <property type="project" value="InterPro"/>
</dbReference>
<dbReference type="PANTHER" id="PTHR24421">
    <property type="entry name" value="NITRATE/NITRITE SENSOR PROTEIN NARX-RELATED"/>
    <property type="match status" value="1"/>
</dbReference>
<comment type="caution">
    <text evidence="5">The sequence shown here is derived from an EMBL/GenBank/DDBJ whole genome shotgun (WGS) entry which is preliminary data.</text>
</comment>
<dbReference type="GO" id="GO:0000155">
    <property type="term" value="F:phosphorelay sensor kinase activity"/>
    <property type="evidence" value="ECO:0007669"/>
    <property type="project" value="InterPro"/>
</dbReference>
<evidence type="ECO:0000256" key="1">
    <source>
        <dbReference type="ARBA" id="ARBA00022679"/>
    </source>
</evidence>
<sequence>MMHDNSMDGLAVAGLAMILGTWGWICRTIHRAPASDDQTNVISDTRTDAAFPAGNRNIATGCGYDASVDNEAGYRAFVALNPVATWLMHHDVIVCVNDACLALLGAAVAADVVDTSSSDWLDREGLNGVRHQLAGLPGARQARGEPTAGTMTRRNGLTRDVDVIAIAPDHTCRAWVLLTFQDVTRRNTTDRELRESRHALRELARSLQRDREIERTRLALQLHEGLAQQIYVVKMEVDALDARYPVLTNQSGFVHATHRMIGTHLDNLVARVRQLTAELRPPMLDDLGLAATLEWLAQDLSSRYGLKIDTNLAEPGIDNTAASILYRIAREALEYARLREPTSHVSMSLRELSGFVTLTVREDGHIDDAFVRGQRPSALFSIREQVATIGGDADWKALRCGGQELVVHLSALAHRQRGNSRP</sequence>
<dbReference type="InterPro" id="IPR050482">
    <property type="entry name" value="Sensor_HK_TwoCompSys"/>
</dbReference>
<dbReference type="PANTHER" id="PTHR24421:SF58">
    <property type="entry name" value="SIGNAL TRANSDUCTION HISTIDINE-PROTEIN KINASE_PHOSPHATASE UHPB"/>
    <property type="match status" value="1"/>
</dbReference>
<dbReference type="InterPro" id="IPR011712">
    <property type="entry name" value="Sig_transdc_His_kin_sub3_dim/P"/>
</dbReference>
<protein>
    <submittedName>
        <fullName evidence="5">Histidine kinase</fullName>
    </submittedName>
</protein>
<organism evidence="5 6">
    <name type="scientific">Burkholderia cepacia</name>
    <name type="common">Pseudomonas cepacia</name>
    <dbReference type="NCBI Taxonomy" id="292"/>
    <lineage>
        <taxon>Bacteria</taxon>
        <taxon>Pseudomonadati</taxon>
        <taxon>Pseudomonadota</taxon>
        <taxon>Betaproteobacteria</taxon>
        <taxon>Burkholderiales</taxon>
        <taxon>Burkholderiaceae</taxon>
        <taxon>Burkholderia</taxon>
        <taxon>Burkholderia cepacia complex</taxon>
    </lineage>
</organism>
<evidence type="ECO:0000256" key="2">
    <source>
        <dbReference type="ARBA" id="ARBA00022777"/>
    </source>
</evidence>
<reference evidence="5 6" key="1">
    <citation type="submission" date="2019-03" db="EMBL/GenBank/DDBJ databases">
        <title>Burkholderia cepacia outbreak.</title>
        <authorList>
            <person name="Farzana R."/>
            <person name="Walsh T.R."/>
        </authorList>
    </citation>
    <scope>NUCLEOTIDE SEQUENCE [LARGE SCALE GENOMIC DNA]</scope>
    <source>
        <strain evidence="6">d13</strain>
    </source>
</reference>
<dbReference type="Proteomes" id="UP000298234">
    <property type="component" value="Unassembled WGS sequence"/>
</dbReference>